<sequence>MILKDHIHKSFKVIIRIIIKMTDKPKLVIKKLTDDNYKFDKKHKDLFDGLAKLHEQHRKDNFQSWLNSETNDGIIVKNILNRMLQEITNVLKKDGYLIKDEKAFRDYMASYIYRNC</sequence>
<proteinExistence type="predicted"/>
<protein>
    <submittedName>
        <fullName evidence="1">Uncharacterized protein</fullName>
    </submittedName>
</protein>
<name>A0A6C0KFS4_9ZZZZ</name>
<dbReference type="AlphaFoldDB" id="A0A6C0KFS4"/>
<organism evidence="1">
    <name type="scientific">viral metagenome</name>
    <dbReference type="NCBI Taxonomy" id="1070528"/>
    <lineage>
        <taxon>unclassified sequences</taxon>
        <taxon>metagenomes</taxon>
        <taxon>organismal metagenomes</taxon>
    </lineage>
</organism>
<accession>A0A6C0KFS4</accession>
<dbReference type="EMBL" id="MN740849">
    <property type="protein sequence ID" value="QHU15104.1"/>
    <property type="molecule type" value="Genomic_DNA"/>
</dbReference>
<evidence type="ECO:0000313" key="1">
    <source>
        <dbReference type="EMBL" id="QHU15104.1"/>
    </source>
</evidence>
<reference evidence="1" key="1">
    <citation type="journal article" date="2020" name="Nature">
        <title>Giant virus diversity and host interactions through global metagenomics.</title>
        <authorList>
            <person name="Schulz F."/>
            <person name="Roux S."/>
            <person name="Paez-Espino D."/>
            <person name="Jungbluth S."/>
            <person name="Walsh D.A."/>
            <person name="Denef V.J."/>
            <person name="McMahon K.D."/>
            <person name="Konstantinidis K.T."/>
            <person name="Eloe-Fadrosh E.A."/>
            <person name="Kyrpides N.C."/>
            <person name="Woyke T."/>
        </authorList>
    </citation>
    <scope>NUCLEOTIDE SEQUENCE</scope>
    <source>
        <strain evidence="1">GVMAG-S-1102244-55</strain>
    </source>
</reference>